<evidence type="ECO:0000256" key="14">
    <source>
        <dbReference type="RuleBase" id="RU000461"/>
    </source>
</evidence>
<protein>
    <recommendedName>
        <fullName evidence="17">Nose resistant-to-fluoxetine protein N-terminal domain-containing protein</fullName>
    </recommendedName>
</protein>
<keyword evidence="8" id="KW-0492">Microsome</keyword>
<reference evidence="18 19" key="1">
    <citation type="submission" date="2024-03" db="EMBL/GenBank/DDBJ databases">
        <title>Adaptation during the transition from Ophiocordyceps entomopathogen to insect associate is accompanied by gene loss and intensified selection.</title>
        <authorList>
            <person name="Ward C.M."/>
            <person name="Onetto C.A."/>
            <person name="Borneman A.R."/>
        </authorList>
    </citation>
    <scope>NUCLEOTIDE SEQUENCE [LARGE SCALE GENOMIC DNA]</scope>
    <source>
        <strain evidence="18">AWRI1</strain>
        <tissue evidence="18">Single Adult Female</tissue>
    </source>
</reference>
<keyword evidence="6 13" id="KW-0479">Metal-binding</keyword>
<dbReference type="GO" id="GO:0005506">
    <property type="term" value="F:iron ion binding"/>
    <property type="evidence" value="ECO:0007669"/>
    <property type="project" value="InterPro"/>
</dbReference>
<dbReference type="InterPro" id="IPR017972">
    <property type="entry name" value="Cyt_P450_CS"/>
</dbReference>
<accession>A0AAN9TTF4</accession>
<dbReference type="EMBL" id="JBBCAQ010000003">
    <property type="protein sequence ID" value="KAK7604567.1"/>
    <property type="molecule type" value="Genomic_DNA"/>
</dbReference>
<evidence type="ECO:0000256" key="15">
    <source>
        <dbReference type="SAM" id="Phobius"/>
    </source>
</evidence>
<evidence type="ECO:0000256" key="11">
    <source>
        <dbReference type="ARBA" id="ARBA00023033"/>
    </source>
</evidence>
<dbReference type="InterPro" id="IPR002401">
    <property type="entry name" value="Cyt_P450_E_grp-I"/>
</dbReference>
<evidence type="ECO:0000313" key="19">
    <source>
        <dbReference type="Proteomes" id="UP001367676"/>
    </source>
</evidence>
<evidence type="ECO:0000256" key="13">
    <source>
        <dbReference type="PIRSR" id="PIRSR602401-1"/>
    </source>
</evidence>
<evidence type="ECO:0000256" key="3">
    <source>
        <dbReference type="ARBA" id="ARBA00004406"/>
    </source>
</evidence>
<dbReference type="Pfam" id="PF00067">
    <property type="entry name" value="p450"/>
    <property type="match status" value="1"/>
</dbReference>
<organism evidence="18 19">
    <name type="scientific">Parthenolecanium corni</name>
    <dbReference type="NCBI Taxonomy" id="536013"/>
    <lineage>
        <taxon>Eukaryota</taxon>
        <taxon>Metazoa</taxon>
        <taxon>Ecdysozoa</taxon>
        <taxon>Arthropoda</taxon>
        <taxon>Hexapoda</taxon>
        <taxon>Insecta</taxon>
        <taxon>Pterygota</taxon>
        <taxon>Neoptera</taxon>
        <taxon>Paraneoptera</taxon>
        <taxon>Hemiptera</taxon>
        <taxon>Sternorrhyncha</taxon>
        <taxon>Coccoidea</taxon>
        <taxon>Coccidae</taxon>
        <taxon>Parthenolecanium</taxon>
    </lineage>
</organism>
<dbReference type="GO" id="GO:0004497">
    <property type="term" value="F:monooxygenase activity"/>
    <property type="evidence" value="ECO:0007669"/>
    <property type="project" value="UniProtKB-KW"/>
</dbReference>
<feature type="signal peptide" evidence="16">
    <location>
        <begin position="1"/>
        <end position="18"/>
    </location>
</feature>
<dbReference type="AlphaFoldDB" id="A0AAN9TTF4"/>
<keyword evidence="11 14" id="KW-0503">Monooxygenase</keyword>
<dbReference type="InterPro" id="IPR001128">
    <property type="entry name" value="Cyt_P450"/>
</dbReference>
<gene>
    <name evidence="18" type="ORF">V9T40_005753</name>
</gene>
<evidence type="ECO:0000259" key="17">
    <source>
        <dbReference type="SMART" id="SM00703"/>
    </source>
</evidence>
<sequence>MSAKVCSILAAILVLASANSTSNISRVGRRVNDTYVGLPRTKAENLQLEYSQKKWLTELFLEARNGFEMKGDVNPLCRRDFAVYQRFLENQTVWAVRMSEASQWPSFGLFSGITYHLGNWDECFKATPNDFNSQYCLVSVKFNFTYNPSIDEDSFEWNSWPGEQRSAWDVMQLWSQNENRISRQEISWAMCIPASCRPADLEIAINETVYPVFKKYDITTSVQVLPEYCKNNEKVPYPISLYIVCILFSLGILNSIMLTFYESNIPDDAPLKGFKKLTVTYARFFSFRVNFQNLKKFSPENTFPIVHLVKIIAAFFVISGHRLMLYYIYPTFNTEQHEMYREEFTFELVETSVVDIFITISGFLMFHYSYESIRKGGAIYIVFYIILRWLRASDLVAERFYKIWLHSDFVFKLYTRIIGMSNIFKKAKTLPKTILGKNYQNQRVNSDTRTKDERNDGKKSECIVDILYKLYDNKHFLTKKELTDEILTLIFAGSETTAIAISFTLLMLAMRPDVQAKVHEELDVVFGSNKNPPTAKELYQLKFLEQCIKETLRRFTIVPLIFRRTDEDLKLKSGEIIPAGTAICISIGSIHLNEKTYPNPYTWNPNNFDDDSIAKRNPGTFLPFSGGSRMCVGNKYALLSMKTQLSTLLRNYRFTTTLSKEDIKLKLDVIVRSANGCRIMLHSRH</sequence>
<keyword evidence="19" id="KW-1185">Reference proteome</keyword>
<dbReference type="InterPro" id="IPR036396">
    <property type="entry name" value="Cyt_P450_sf"/>
</dbReference>
<name>A0AAN9TTF4_9HEMI</name>
<keyword evidence="15" id="KW-1133">Transmembrane helix</keyword>
<keyword evidence="15" id="KW-0812">Transmembrane</keyword>
<dbReference type="PRINTS" id="PR00463">
    <property type="entry name" value="EP450I"/>
</dbReference>
<comment type="subcellular location">
    <subcellularLocation>
        <location evidence="3">Endoplasmic reticulum membrane</location>
        <topology evidence="3">Peripheral membrane protein</topology>
    </subcellularLocation>
    <subcellularLocation>
        <location evidence="2">Microsome membrane</location>
        <topology evidence="2">Peripheral membrane protein</topology>
    </subcellularLocation>
</comment>
<dbReference type="GO" id="GO:0020037">
    <property type="term" value="F:heme binding"/>
    <property type="evidence" value="ECO:0007669"/>
    <property type="project" value="InterPro"/>
</dbReference>
<evidence type="ECO:0000256" key="10">
    <source>
        <dbReference type="ARBA" id="ARBA00023004"/>
    </source>
</evidence>
<comment type="cofactor">
    <cofactor evidence="1 13">
        <name>heme</name>
        <dbReference type="ChEBI" id="CHEBI:30413"/>
    </cofactor>
</comment>
<evidence type="ECO:0000256" key="1">
    <source>
        <dbReference type="ARBA" id="ARBA00001971"/>
    </source>
</evidence>
<dbReference type="InterPro" id="IPR050196">
    <property type="entry name" value="Cytochrome_P450_Monoox"/>
</dbReference>
<dbReference type="InterPro" id="IPR006621">
    <property type="entry name" value="Nose-resist-to-fluoxetine_N"/>
</dbReference>
<evidence type="ECO:0000256" key="12">
    <source>
        <dbReference type="ARBA" id="ARBA00023136"/>
    </source>
</evidence>
<evidence type="ECO:0000256" key="6">
    <source>
        <dbReference type="ARBA" id="ARBA00022723"/>
    </source>
</evidence>
<dbReference type="PANTHER" id="PTHR24291">
    <property type="entry name" value="CYTOCHROME P450 FAMILY 4"/>
    <property type="match status" value="1"/>
</dbReference>
<evidence type="ECO:0000256" key="7">
    <source>
        <dbReference type="ARBA" id="ARBA00022824"/>
    </source>
</evidence>
<keyword evidence="12 15" id="KW-0472">Membrane</keyword>
<feature type="chain" id="PRO_5042978153" description="Nose resistant-to-fluoxetine protein N-terminal domain-containing protein" evidence="16">
    <location>
        <begin position="19"/>
        <end position="685"/>
    </location>
</feature>
<evidence type="ECO:0000256" key="4">
    <source>
        <dbReference type="ARBA" id="ARBA00010617"/>
    </source>
</evidence>
<feature type="binding site" description="axial binding residue" evidence="13">
    <location>
        <position position="631"/>
    </location>
    <ligand>
        <name>heme</name>
        <dbReference type="ChEBI" id="CHEBI:30413"/>
    </ligand>
    <ligandPart>
        <name>Fe</name>
        <dbReference type="ChEBI" id="CHEBI:18248"/>
    </ligandPart>
</feature>
<dbReference type="Gene3D" id="1.10.630.10">
    <property type="entry name" value="Cytochrome P450"/>
    <property type="match status" value="1"/>
</dbReference>
<feature type="transmembrane region" description="Helical" evidence="15">
    <location>
        <begin position="348"/>
        <end position="366"/>
    </location>
</feature>
<proteinExistence type="inferred from homology"/>
<dbReference type="PROSITE" id="PS00086">
    <property type="entry name" value="CYTOCHROME_P450"/>
    <property type="match status" value="1"/>
</dbReference>
<feature type="transmembrane region" description="Helical" evidence="15">
    <location>
        <begin position="378"/>
        <end position="397"/>
    </location>
</feature>
<feature type="transmembrane region" description="Helical" evidence="15">
    <location>
        <begin position="239"/>
        <end position="261"/>
    </location>
</feature>
<dbReference type="PRINTS" id="PR00385">
    <property type="entry name" value="P450"/>
</dbReference>
<dbReference type="GO" id="GO:0005789">
    <property type="term" value="C:endoplasmic reticulum membrane"/>
    <property type="evidence" value="ECO:0007669"/>
    <property type="project" value="UniProtKB-SubCell"/>
</dbReference>
<keyword evidence="9 14" id="KW-0560">Oxidoreductase</keyword>
<evidence type="ECO:0000256" key="2">
    <source>
        <dbReference type="ARBA" id="ARBA00004174"/>
    </source>
</evidence>
<evidence type="ECO:0000313" key="18">
    <source>
        <dbReference type="EMBL" id="KAK7604567.1"/>
    </source>
</evidence>
<dbReference type="PANTHER" id="PTHR24291:SF189">
    <property type="entry name" value="CYTOCHROME P450 4C3-RELATED"/>
    <property type="match status" value="1"/>
</dbReference>
<dbReference type="Pfam" id="PF20146">
    <property type="entry name" value="NRF"/>
    <property type="match status" value="1"/>
</dbReference>
<comment type="caution">
    <text evidence="18">The sequence shown here is derived from an EMBL/GenBank/DDBJ whole genome shotgun (WGS) entry which is preliminary data.</text>
</comment>
<dbReference type="GO" id="GO:0016705">
    <property type="term" value="F:oxidoreductase activity, acting on paired donors, with incorporation or reduction of molecular oxygen"/>
    <property type="evidence" value="ECO:0007669"/>
    <property type="project" value="InterPro"/>
</dbReference>
<feature type="transmembrane region" description="Helical" evidence="15">
    <location>
        <begin position="486"/>
        <end position="509"/>
    </location>
</feature>
<evidence type="ECO:0000256" key="16">
    <source>
        <dbReference type="SAM" id="SignalP"/>
    </source>
</evidence>
<keyword evidence="10 13" id="KW-0408">Iron</keyword>
<evidence type="ECO:0000256" key="5">
    <source>
        <dbReference type="ARBA" id="ARBA00022617"/>
    </source>
</evidence>
<feature type="transmembrane region" description="Helical" evidence="15">
    <location>
        <begin position="305"/>
        <end position="328"/>
    </location>
</feature>
<dbReference type="Proteomes" id="UP001367676">
    <property type="component" value="Unassembled WGS sequence"/>
</dbReference>
<dbReference type="SUPFAM" id="SSF48264">
    <property type="entry name" value="Cytochrome P450"/>
    <property type="match status" value="1"/>
</dbReference>
<keyword evidence="16" id="KW-0732">Signal</keyword>
<keyword evidence="5 13" id="KW-0349">Heme</keyword>
<dbReference type="SMART" id="SM00703">
    <property type="entry name" value="NRF"/>
    <property type="match status" value="1"/>
</dbReference>
<evidence type="ECO:0000256" key="9">
    <source>
        <dbReference type="ARBA" id="ARBA00023002"/>
    </source>
</evidence>
<keyword evidence="7" id="KW-0256">Endoplasmic reticulum</keyword>
<feature type="domain" description="Nose resistant-to-fluoxetine protein N-terminal" evidence="17">
    <location>
        <begin position="74"/>
        <end position="219"/>
    </location>
</feature>
<comment type="similarity">
    <text evidence="4 14">Belongs to the cytochrome P450 family.</text>
</comment>
<evidence type="ECO:0000256" key="8">
    <source>
        <dbReference type="ARBA" id="ARBA00022848"/>
    </source>
</evidence>